<dbReference type="EMBL" id="BARW01004010">
    <property type="protein sequence ID" value="GAI59386.1"/>
    <property type="molecule type" value="Genomic_DNA"/>
</dbReference>
<accession>X1QX47</accession>
<comment type="caution">
    <text evidence="1">The sequence shown here is derived from an EMBL/GenBank/DDBJ whole genome shotgun (WGS) entry which is preliminary data.</text>
</comment>
<gene>
    <name evidence="1" type="ORF">S12H4_09740</name>
</gene>
<feature type="non-terminal residue" evidence="1">
    <location>
        <position position="161"/>
    </location>
</feature>
<name>X1QX47_9ZZZZ</name>
<reference evidence="1" key="1">
    <citation type="journal article" date="2014" name="Front. Microbiol.">
        <title>High frequency of phylogenetically diverse reductive dehalogenase-homologous genes in deep subseafloor sedimentary metagenomes.</title>
        <authorList>
            <person name="Kawai M."/>
            <person name="Futagami T."/>
            <person name="Toyoda A."/>
            <person name="Takaki Y."/>
            <person name="Nishi S."/>
            <person name="Hori S."/>
            <person name="Arai W."/>
            <person name="Tsubouchi T."/>
            <person name="Morono Y."/>
            <person name="Uchiyama I."/>
            <person name="Ito T."/>
            <person name="Fujiyama A."/>
            <person name="Inagaki F."/>
            <person name="Takami H."/>
        </authorList>
    </citation>
    <scope>NUCLEOTIDE SEQUENCE</scope>
    <source>
        <strain evidence="1">Expedition CK06-06</strain>
    </source>
</reference>
<sequence>MAELEALVKIEITKPLPETGTIGDTYKIEGTVKMFDAIGAPPWVYAEVRRKEWWKPEIIEEVSYERGFPIPVTGNFSIDFKPEKKSDYEVTVIATPAPLSLPVVGVFPITGKSDMVKLRVAEEMATDIKNISISVLGPAFPATDLKNIIIDVVGPEFPSTD</sequence>
<evidence type="ECO:0000313" key="1">
    <source>
        <dbReference type="EMBL" id="GAI59386.1"/>
    </source>
</evidence>
<proteinExistence type="predicted"/>
<organism evidence="1">
    <name type="scientific">marine sediment metagenome</name>
    <dbReference type="NCBI Taxonomy" id="412755"/>
    <lineage>
        <taxon>unclassified sequences</taxon>
        <taxon>metagenomes</taxon>
        <taxon>ecological metagenomes</taxon>
    </lineage>
</organism>
<protein>
    <submittedName>
        <fullName evidence="1">Uncharacterized protein</fullName>
    </submittedName>
</protein>
<dbReference type="AlphaFoldDB" id="X1QX47"/>